<dbReference type="EMBL" id="LACI01002561">
    <property type="protein sequence ID" value="KJU81782.1"/>
    <property type="molecule type" value="Genomic_DNA"/>
</dbReference>
<accession>A0A0F3GIY8</accession>
<name>A0A0F3GIY8_9BACT</name>
<reference evidence="1 2" key="1">
    <citation type="submission" date="2015-02" db="EMBL/GenBank/DDBJ databases">
        <title>Single-cell genomics of uncultivated deep-branching MTB reveals a conserved set of magnetosome genes.</title>
        <authorList>
            <person name="Kolinko S."/>
            <person name="Richter M."/>
            <person name="Glockner F.O."/>
            <person name="Brachmann A."/>
            <person name="Schuler D."/>
        </authorList>
    </citation>
    <scope>NUCLEOTIDE SEQUENCE [LARGE SCALE GENOMIC DNA]</scope>
    <source>
        <strain evidence="1">TM-1</strain>
    </source>
</reference>
<dbReference type="AlphaFoldDB" id="A0A0F3GIY8"/>
<protein>
    <submittedName>
        <fullName evidence="1">Uncharacterized protein</fullName>
    </submittedName>
</protein>
<dbReference type="Proteomes" id="UP000033423">
    <property type="component" value="Unassembled WGS sequence"/>
</dbReference>
<keyword evidence="2" id="KW-1185">Reference proteome</keyword>
<evidence type="ECO:0000313" key="2">
    <source>
        <dbReference type="Proteomes" id="UP000033423"/>
    </source>
</evidence>
<comment type="caution">
    <text evidence="1">The sequence shown here is derived from an EMBL/GenBank/DDBJ whole genome shotgun (WGS) entry which is preliminary data.</text>
</comment>
<gene>
    <name evidence="1" type="ORF">MBAV_006026</name>
</gene>
<organism evidence="1 2">
    <name type="scientific">Candidatus Magnetobacterium bavaricum</name>
    <dbReference type="NCBI Taxonomy" id="29290"/>
    <lineage>
        <taxon>Bacteria</taxon>
        <taxon>Pseudomonadati</taxon>
        <taxon>Nitrospirota</taxon>
        <taxon>Thermodesulfovibrionia</taxon>
        <taxon>Thermodesulfovibrionales</taxon>
        <taxon>Candidatus Magnetobacteriaceae</taxon>
        <taxon>Candidatus Magnetobacterium</taxon>
    </lineage>
</organism>
<proteinExistence type="predicted"/>
<sequence length="57" mass="6087">MPVPVPDFVVVRVYVGVCVPIKTCTGVYLSVVVPSPNWLSPLSPHTQTVPPPFSAIV</sequence>
<evidence type="ECO:0000313" key="1">
    <source>
        <dbReference type="EMBL" id="KJU81782.1"/>
    </source>
</evidence>